<dbReference type="EMBL" id="UYRU01107642">
    <property type="protein sequence ID" value="VDN43376.1"/>
    <property type="molecule type" value="Genomic_DNA"/>
</dbReference>
<keyword evidence="2" id="KW-1185">Reference proteome</keyword>
<reference evidence="1 2" key="1">
    <citation type="submission" date="2018-11" db="EMBL/GenBank/DDBJ databases">
        <authorList>
            <consortium name="Pathogen Informatics"/>
        </authorList>
    </citation>
    <scope>NUCLEOTIDE SEQUENCE [LARGE SCALE GENOMIC DNA]</scope>
</reference>
<accession>A0A3P7RJT9</accession>
<organism evidence="1 2">
    <name type="scientific">Dibothriocephalus latus</name>
    <name type="common">Fish tapeworm</name>
    <name type="synonym">Diphyllobothrium latum</name>
    <dbReference type="NCBI Taxonomy" id="60516"/>
    <lineage>
        <taxon>Eukaryota</taxon>
        <taxon>Metazoa</taxon>
        <taxon>Spiralia</taxon>
        <taxon>Lophotrochozoa</taxon>
        <taxon>Platyhelminthes</taxon>
        <taxon>Cestoda</taxon>
        <taxon>Eucestoda</taxon>
        <taxon>Diphyllobothriidea</taxon>
        <taxon>Diphyllobothriidae</taxon>
        <taxon>Dibothriocephalus</taxon>
    </lineage>
</organism>
<sequence>MNKRRASSALTPMSRTQSPRWRPATMNFYVTSAQSALIAG</sequence>
<evidence type="ECO:0000313" key="1">
    <source>
        <dbReference type="EMBL" id="VDN43376.1"/>
    </source>
</evidence>
<dbReference type="Proteomes" id="UP000281553">
    <property type="component" value="Unassembled WGS sequence"/>
</dbReference>
<evidence type="ECO:0000313" key="2">
    <source>
        <dbReference type="Proteomes" id="UP000281553"/>
    </source>
</evidence>
<protein>
    <submittedName>
        <fullName evidence="1">Uncharacterized protein</fullName>
    </submittedName>
</protein>
<dbReference type="AlphaFoldDB" id="A0A3P7RJT9"/>
<gene>
    <name evidence="1" type="ORF">DILT_LOCUS19074</name>
</gene>
<name>A0A3P7RJT9_DIBLA</name>
<proteinExistence type="predicted"/>